<dbReference type="HOGENOM" id="CLU_2498609_0_0_1"/>
<dbReference type="Proteomes" id="UP000001055">
    <property type="component" value="Unassembled WGS sequence"/>
</dbReference>
<evidence type="ECO:0000313" key="2">
    <source>
        <dbReference type="EMBL" id="EAT77448.2"/>
    </source>
</evidence>
<dbReference type="EMBL" id="CH445360">
    <property type="protein sequence ID" value="EAT77448.2"/>
    <property type="molecule type" value="Genomic_DNA"/>
</dbReference>
<evidence type="ECO:0008006" key="4">
    <source>
        <dbReference type="Google" id="ProtNLM"/>
    </source>
</evidence>
<sequence>MQFTVVTLVTLFAAAFAAPSDVSARQATLFTLNTFSDRGCQPGSATGSVTLTNQATCKDLPAGINSGKILDAPRAGCESKSKTTGS</sequence>
<dbReference type="RefSeq" id="XP_001805382.1">
    <property type="nucleotide sequence ID" value="XM_001805330.1"/>
</dbReference>
<evidence type="ECO:0000256" key="1">
    <source>
        <dbReference type="SAM" id="SignalP"/>
    </source>
</evidence>
<gene>
    <name evidence="2" type="ORF">SNOG_15223</name>
</gene>
<dbReference type="InParanoid" id="Q0TZ99"/>
<dbReference type="AlphaFoldDB" id="Q0TZ99"/>
<protein>
    <recommendedName>
        <fullName evidence="4">ToxB-like N-terminal ascomycota domain-containing protein</fullName>
    </recommendedName>
</protein>
<dbReference type="KEGG" id="pno:SNOG_15223"/>
<organism evidence="2 3">
    <name type="scientific">Phaeosphaeria nodorum (strain SN15 / ATCC MYA-4574 / FGSC 10173)</name>
    <name type="common">Glume blotch fungus</name>
    <name type="synonym">Parastagonospora nodorum</name>
    <dbReference type="NCBI Taxonomy" id="321614"/>
    <lineage>
        <taxon>Eukaryota</taxon>
        <taxon>Fungi</taxon>
        <taxon>Dikarya</taxon>
        <taxon>Ascomycota</taxon>
        <taxon>Pezizomycotina</taxon>
        <taxon>Dothideomycetes</taxon>
        <taxon>Pleosporomycetidae</taxon>
        <taxon>Pleosporales</taxon>
        <taxon>Pleosporineae</taxon>
        <taxon>Phaeosphaeriaceae</taxon>
        <taxon>Parastagonospora</taxon>
    </lineage>
</organism>
<evidence type="ECO:0000313" key="3">
    <source>
        <dbReference type="Proteomes" id="UP000001055"/>
    </source>
</evidence>
<proteinExistence type="predicted"/>
<dbReference type="VEuPathDB" id="FungiDB:JI435_152230"/>
<reference evidence="3" key="1">
    <citation type="journal article" date="2007" name="Plant Cell">
        <title>Dothideomycete-plant interactions illuminated by genome sequencing and EST analysis of the wheat pathogen Stagonospora nodorum.</title>
        <authorList>
            <person name="Hane J.K."/>
            <person name="Lowe R.G."/>
            <person name="Solomon P.S."/>
            <person name="Tan K.C."/>
            <person name="Schoch C.L."/>
            <person name="Spatafora J.W."/>
            <person name="Crous P.W."/>
            <person name="Kodira C."/>
            <person name="Birren B.W."/>
            <person name="Galagan J.E."/>
            <person name="Torriani S.F."/>
            <person name="McDonald B.A."/>
            <person name="Oliver R.P."/>
        </authorList>
    </citation>
    <scope>NUCLEOTIDE SEQUENCE [LARGE SCALE GENOMIC DNA]</scope>
    <source>
        <strain evidence="3">SN15 / ATCC MYA-4574 / FGSC 10173</strain>
    </source>
</reference>
<feature type="chain" id="PRO_5004177542" description="ToxB-like N-terminal ascomycota domain-containing protein" evidence="1">
    <location>
        <begin position="18"/>
        <end position="86"/>
    </location>
</feature>
<feature type="signal peptide" evidence="1">
    <location>
        <begin position="1"/>
        <end position="17"/>
    </location>
</feature>
<accession>Q0TZ99</accession>
<keyword evidence="1" id="KW-0732">Signal</keyword>
<dbReference type="GeneID" id="5982310"/>
<name>Q0TZ99_PHANO</name>